<sequence length="75" mass="8426">MNQKEPISLAMSDGSDAVNTILFLMRKCQNVAAYECNNTDGLKQKSQQNVEIYFSSLEICCGVRGTRSYFFSSDE</sequence>
<protein>
    <submittedName>
        <fullName evidence="2">Methyltransferase</fullName>
    </submittedName>
</protein>
<organism evidence="1 2">
    <name type="scientific">Heterorhabditis bacteriophora</name>
    <name type="common">Entomopathogenic nematode worm</name>
    <dbReference type="NCBI Taxonomy" id="37862"/>
    <lineage>
        <taxon>Eukaryota</taxon>
        <taxon>Metazoa</taxon>
        <taxon>Ecdysozoa</taxon>
        <taxon>Nematoda</taxon>
        <taxon>Chromadorea</taxon>
        <taxon>Rhabditida</taxon>
        <taxon>Rhabditina</taxon>
        <taxon>Rhabditomorpha</taxon>
        <taxon>Strongyloidea</taxon>
        <taxon>Heterorhabditidae</taxon>
        <taxon>Heterorhabditis</taxon>
    </lineage>
</organism>
<dbReference type="AlphaFoldDB" id="A0A1I7X6D6"/>
<keyword evidence="1" id="KW-1185">Reference proteome</keyword>
<name>A0A1I7X6D6_HETBA</name>
<dbReference type="Proteomes" id="UP000095283">
    <property type="component" value="Unplaced"/>
</dbReference>
<evidence type="ECO:0000313" key="1">
    <source>
        <dbReference type="Proteomes" id="UP000095283"/>
    </source>
</evidence>
<reference evidence="2" key="1">
    <citation type="submission" date="2016-11" db="UniProtKB">
        <authorList>
            <consortium name="WormBaseParasite"/>
        </authorList>
    </citation>
    <scope>IDENTIFICATION</scope>
</reference>
<evidence type="ECO:0000313" key="2">
    <source>
        <dbReference type="WBParaSite" id="Hba_13173"/>
    </source>
</evidence>
<dbReference type="WBParaSite" id="Hba_13173">
    <property type="protein sequence ID" value="Hba_13173"/>
    <property type="gene ID" value="Hba_13173"/>
</dbReference>
<proteinExistence type="predicted"/>
<accession>A0A1I7X6D6</accession>